<keyword evidence="2" id="KW-1185">Reference proteome</keyword>
<dbReference type="Proteomes" id="UP000237797">
    <property type="component" value="Unassembled WGS sequence"/>
</dbReference>
<gene>
    <name evidence="1" type="ORF">CLV97_102209</name>
</gene>
<organism evidence="1 2">
    <name type="scientific">Planifilum fimeticola</name>
    <dbReference type="NCBI Taxonomy" id="201975"/>
    <lineage>
        <taxon>Bacteria</taxon>
        <taxon>Bacillati</taxon>
        <taxon>Bacillota</taxon>
        <taxon>Bacilli</taxon>
        <taxon>Bacillales</taxon>
        <taxon>Thermoactinomycetaceae</taxon>
        <taxon>Planifilum</taxon>
    </lineage>
</organism>
<accession>A0A2T0LIZ3</accession>
<dbReference type="AlphaFoldDB" id="A0A2T0LIZ3"/>
<dbReference type="EMBL" id="PVNE01000002">
    <property type="protein sequence ID" value="PRX42419.1"/>
    <property type="molecule type" value="Genomic_DNA"/>
</dbReference>
<proteinExistence type="predicted"/>
<protein>
    <submittedName>
        <fullName evidence="1">Uncharacterized protein</fullName>
    </submittedName>
</protein>
<comment type="caution">
    <text evidence="1">The sequence shown here is derived from an EMBL/GenBank/DDBJ whole genome shotgun (WGS) entry which is preliminary data.</text>
</comment>
<reference evidence="1 2" key="1">
    <citation type="submission" date="2018-03" db="EMBL/GenBank/DDBJ databases">
        <title>Genomic Encyclopedia of Archaeal and Bacterial Type Strains, Phase II (KMG-II): from individual species to whole genera.</title>
        <authorList>
            <person name="Goeker M."/>
        </authorList>
    </citation>
    <scope>NUCLEOTIDE SEQUENCE [LARGE SCALE GENOMIC DNA]</scope>
    <source>
        <strain evidence="1 2">DSM 44946</strain>
    </source>
</reference>
<evidence type="ECO:0000313" key="2">
    <source>
        <dbReference type="Proteomes" id="UP000237797"/>
    </source>
</evidence>
<evidence type="ECO:0000313" key="1">
    <source>
        <dbReference type="EMBL" id="PRX42419.1"/>
    </source>
</evidence>
<sequence length="177" mass="20352">MEHLRFWRIASHIRNPRYTGLHPDEHLTPLNKPIRVRNAVCVFRYRSHKSCTQKMNSIRTVQTHRSSPVLFFEVTIPVFTELSDNDFNTFSISGKTLTSWENSSTVSDHFECTRSKSETFNSFNASLPGTPNTNLKSSNSFLLPSTLFAETLIWPFQYPVSCHPRQKSHISPIPITP</sequence>
<name>A0A2T0LIZ3_9BACL</name>